<dbReference type="Pfam" id="PF00364">
    <property type="entry name" value="Biotin_lipoyl"/>
    <property type="match status" value="1"/>
</dbReference>
<gene>
    <name evidence="1" type="ORF">SAMN04489740_2312</name>
</gene>
<accession>A0A1H5L5L0</accession>
<dbReference type="EMBL" id="FNTV01000001">
    <property type="protein sequence ID" value="SEE72260.1"/>
    <property type="molecule type" value="Genomic_DNA"/>
</dbReference>
<dbReference type="STRING" id="656366.AS189_17720"/>
<organism evidence="1 2">
    <name type="scientific">Arthrobacter alpinus</name>
    <dbReference type="NCBI Taxonomy" id="656366"/>
    <lineage>
        <taxon>Bacteria</taxon>
        <taxon>Bacillati</taxon>
        <taxon>Actinomycetota</taxon>
        <taxon>Actinomycetes</taxon>
        <taxon>Micrococcales</taxon>
        <taxon>Micrococcaceae</taxon>
        <taxon>Arthrobacter</taxon>
    </lineage>
</organism>
<dbReference type="eggNOG" id="COG0508">
    <property type="taxonomic scope" value="Bacteria"/>
</dbReference>
<reference evidence="1 2" key="1">
    <citation type="submission" date="2016-10" db="EMBL/GenBank/DDBJ databases">
        <authorList>
            <person name="de Groot N.N."/>
        </authorList>
    </citation>
    <scope>NUCLEOTIDE SEQUENCE [LARGE SCALE GENOMIC DNA]</scope>
    <source>
        <strain evidence="1 2">DSM 22274</strain>
    </source>
</reference>
<dbReference type="RefSeq" id="WP_044577000.1">
    <property type="nucleotide sequence ID" value="NZ_CP013745.1"/>
</dbReference>
<dbReference type="SUPFAM" id="SSF51230">
    <property type="entry name" value="Single hybrid motif"/>
    <property type="match status" value="1"/>
</dbReference>
<accession>A0A0U3QVA2</accession>
<dbReference type="Proteomes" id="UP000182725">
    <property type="component" value="Unassembled WGS sequence"/>
</dbReference>
<dbReference type="AlphaFoldDB" id="A0A0U3QVA2"/>
<dbReference type="InterPro" id="IPR000089">
    <property type="entry name" value="Biotin_lipoyl"/>
</dbReference>
<proteinExistence type="predicted"/>
<dbReference type="KEGG" id="arw:MB46_01130"/>
<protein>
    <submittedName>
        <fullName evidence="1">Biotin-requiring enzyme</fullName>
    </submittedName>
</protein>
<evidence type="ECO:0000313" key="1">
    <source>
        <dbReference type="EMBL" id="SEE72260.1"/>
    </source>
</evidence>
<dbReference type="InterPro" id="IPR011053">
    <property type="entry name" value="Single_hybrid_motif"/>
</dbReference>
<name>A0A0U3QVA2_9MICC</name>
<evidence type="ECO:0000313" key="2">
    <source>
        <dbReference type="Proteomes" id="UP000182725"/>
    </source>
</evidence>
<dbReference type="CDD" id="cd06849">
    <property type="entry name" value="lipoyl_domain"/>
    <property type="match status" value="1"/>
</dbReference>
<dbReference type="OrthoDB" id="3629907at2"/>
<dbReference type="PROSITE" id="PS50968">
    <property type="entry name" value="BIOTINYL_LIPOYL"/>
    <property type="match status" value="1"/>
</dbReference>
<dbReference type="Gene3D" id="2.40.50.100">
    <property type="match status" value="1"/>
</dbReference>
<sequence>MEILFPMMSGDPAEPGVLLEWRAPDGSAVAAYQVIAEVTVNKFDAEINTPVAGTLAWVVAEGDEVAQGAVIATIE</sequence>